<evidence type="ECO:0000256" key="7">
    <source>
        <dbReference type="ARBA" id="ARBA00023146"/>
    </source>
</evidence>
<gene>
    <name evidence="13" type="ORF">PCOR1329_LOCUS78799</name>
</gene>
<dbReference type="InterPro" id="IPR045462">
    <property type="entry name" value="aa-tRNA-synth_I_cd-bd"/>
</dbReference>
<evidence type="ECO:0000256" key="8">
    <source>
        <dbReference type="ARBA" id="ARBA00030865"/>
    </source>
</evidence>
<reference evidence="13" key="1">
    <citation type="submission" date="2023-10" db="EMBL/GenBank/DDBJ databases">
        <authorList>
            <person name="Chen Y."/>
            <person name="Shah S."/>
            <person name="Dougan E. K."/>
            <person name="Thang M."/>
            <person name="Chan C."/>
        </authorList>
    </citation>
    <scope>NUCLEOTIDE SEQUENCE [LARGE SCALE GENOMIC DNA]</scope>
</reference>
<dbReference type="InterPro" id="IPR033910">
    <property type="entry name" value="GluRS_core"/>
</dbReference>
<accession>A0ABN9XQ64</accession>
<dbReference type="Pfam" id="PF19269">
    <property type="entry name" value="Anticodon_2"/>
    <property type="match status" value="1"/>
</dbReference>
<dbReference type="PANTHER" id="PTHR43311:SF2">
    <property type="entry name" value="GLUTAMATE--TRNA LIGASE, MITOCHONDRIAL-RELATED"/>
    <property type="match status" value="1"/>
</dbReference>
<keyword evidence="5 9" id="KW-0067">ATP-binding</keyword>
<evidence type="ECO:0000256" key="3">
    <source>
        <dbReference type="ARBA" id="ARBA00022598"/>
    </source>
</evidence>
<dbReference type="CDD" id="cd00808">
    <property type="entry name" value="GluRS_core"/>
    <property type="match status" value="1"/>
</dbReference>
<dbReference type="PRINTS" id="PR00987">
    <property type="entry name" value="TRNASYNTHGLU"/>
</dbReference>
<evidence type="ECO:0000256" key="4">
    <source>
        <dbReference type="ARBA" id="ARBA00022741"/>
    </source>
</evidence>
<dbReference type="InterPro" id="IPR001412">
    <property type="entry name" value="aa-tRNA-synth_I_CS"/>
</dbReference>
<dbReference type="Proteomes" id="UP001189429">
    <property type="component" value="Unassembled WGS sequence"/>
</dbReference>
<dbReference type="PROSITE" id="PS00178">
    <property type="entry name" value="AA_TRNA_LIGASE_I"/>
    <property type="match status" value="1"/>
</dbReference>
<keyword evidence="4 9" id="KW-0547">Nucleotide-binding</keyword>
<dbReference type="InterPro" id="IPR049940">
    <property type="entry name" value="GluQ/Sye"/>
</dbReference>
<dbReference type="NCBIfam" id="TIGR00464">
    <property type="entry name" value="gltX_bact"/>
    <property type="match status" value="1"/>
</dbReference>
<evidence type="ECO:0000256" key="9">
    <source>
        <dbReference type="RuleBase" id="RU363037"/>
    </source>
</evidence>
<feature type="domain" description="Aminoacyl-tRNA synthetase class I anticodon-binding" evidence="12">
    <location>
        <begin position="491"/>
        <end position="614"/>
    </location>
</feature>
<dbReference type="InterPro" id="IPR020058">
    <property type="entry name" value="Glu/Gln-tRNA-synth_Ib_cat-dom"/>
</dbReference>
<proteinExistence type="inferred from homology"/>
<dbReference type="InterPro" id="IPR000924">
    <property type="entry name" value="Glu/Gln-tRNA-synth"/>
</dbReference>
<comment type="similarity">
    <text evidence="1">Belongs to the class-I aminoacyl-tRNA synthetase family. Glutamate--tRNA ligase type 1 subfamily.</text>
</comment>
<name>A0ABN9XQ64_9DINO</name>
<keyword evidence="6 9" id="KW-0648">Protein biosynthesis</keyword>
<organism evidence="13 14">
    <name type="scientific">Prorocentrum cordatum</name>
    <dbReference type="NCBI Taxonomy" id="2364126"/>
    <lineage>
        <taxon>Eukaryota</taxon>
        <taxon>Sar</taxon>
        <taxon>Alveolata</taxon>
        <taxon>Dinophyceae</taxon>
        <taxon>Prorocentrales</taxon>
        <taxon>Prorocentraceae</taxon>
        <taxon>Prorocentrum</taxon>
    </lineage>
</organism>
<dbReference type="Gene3D" id="1.10.10.350">
    <property type="match status" value="1"/>
</dbReference>
<evidence type="ECO:0000313" key="14">
    <source>
        <dbReference type="Proteomes" id="UP001189429"/>
    </source>
</evidence>
<sequence length="641" mass="69678">GPSLRPPPAVGSMLAFAVAAAGGRPRAAAALTAETRAAAPVGAWPWALGAATLAGRAPACAAGPGRGGLAAAAAAACALRLSRACRAPGGSRVKAPARTRGFRASSHKSHSQEAATSLRAYESSYLELETAEVEQVAPAKPVRVRFAPSPTGVLHVGGARTTALFNWLFAKSQGGQLVLRVEDTDVARSTEESEDAILEGLRWCGIDWDEGPDVGGPKGPYRQSERIKAGVYQEQLDKLLAQGNAYKCFLTPEELDAMRAEAERNEVAFVVDSPWKNATKEEIQEMLDKNVPFVYRFRIPYDEEIVIDDAVLGEVTWNSDDLGGDFIIMRQNGMPMYNFAVVVDDALMDITYVLRAQEHLMNTPRQYLIYKALGLPVPKFGHMPLILAPDRSKLSKRHGAVSVGQYAQMGFLPSGLVNYLAQLGWNDGTNKEIYDTRELLDAFTLDRMSKVAAIFDTDKCKWVNGHHIRLLPDEKSEELIGGELVKQGLAKEASGEFVRRASALLRDRIGTLTEAGEELKRMMAYDLEGMLASDKAKQWLEDGSLKETAALLVEAHARGDFDAVSSDTAVLKEIAKGIGEARGGAKKKKLLVPLRLCLTADDTGPDMGRFFHMLSCVDDGVTCESVSLDRRMELLKEKFEL</sequence>
<evidence type="ECO:0000256" key="1">
    <source>
        <dbReference type="ARBA" id="ARBA00007894"/>
    </source>
</evidence>
<feature type="domain" description="Glutamyl/glutaminyl-tRNA synthetase class Ib catalytic" evidence="11">
    <location>
        <begin position="142"/>
        <end position="462"/>
    </location>
</feature>
<dbReference type="PANTHER" id="PTHR43311">
    <property type="entry name" value="GLUTAMATE--TRNA LIGASE"/>
    <property type="match status" value="1"/>
</dbReference>
<dbReference type="InterPro" id="IPR020751">
    <property type="entry name" value="aa-tRNA-synth_I_codon-bd_sub2"/>
</dbReference>
<dbReference type="EMBL" id="CAUYUJ010021017">
    <property type="protein sequence ID" value="CAK0902073.1"/>
    <property type="molecule type" value="Genomic_DNA"/>
</dbReference>
<dbReference type="Gene3D" id="3.40.50.620">
    <property type="entry name" value="HUPs"/>
    <property type="match status" value="1"/>
</dbReference>
<feature type="compositionally biased region" description="Basic residues" evidence="10">
    <location>
        <begin position="95"/>
        <end position="109"/>
    </location>
</feature>
<keyword evidence="3 9" id="KW-0436">Ligase</keyword>
<dbReference type="HAMAP" id="MF_00022">
    <property type="entry name" value="Glu_tRNA_synth_type1"/>
    <property type="match status" value="1"/>
</dbReference>
<keyword evidence="7 9" id="KW-0030">Aminoacyl-tRNA synthetase</keyword>
<evidence type="ECO:0000256" key="2">
    <source>
        <dbReference type="ARBA" id="ARBA00012835"/>
    </source>
</evidence>
<evidence type="ECO:0000256" key="10">
    <source>
        <dbReference type="SAM" id="MobiDB-lite"/>
    </source>
</evidence>
<dbReference type="SUPFAM" id="SSF52374">
    <property type="entry name" value="Nucleotidylyl transferase"/>
    <property type="match status" value="1"/>
</dbReference>
<evidence type="ECO:0000259" key="11">
    <source>
        <dbReference type="Pfam" id="PF00749"/>
    </source>
</evidence>
<comment type="caution">
    <text evidence="13">The sequence shown here is derived from an EMBL/GenBank/DDBJ whole genome shotgun (WGS) entry which is preliminary data.</text>
</comment>
<protein>
    <recommendedName>
        <fullName evidence="2">glutamate--tRNA ligase</fullName>
        <ecNumber evidence="2">6.1.1.17</ecNumber>
    </recommendedName>
    <alternativeName>
        <fullName evidence="8">Glutamyl-tRNA synthetase</fullName>
    </alternativeName>
</protein>
<evidence type="ECO:0000313" key="13">
    <source>
        <dbReference type="EMBL" id="CAK0902073.1"/>
    </source>
</evidence>
<feature type="non-terminal residue" evidence="13">
    <location>
        <position position="1"/>
    </location>
</feature>
<evidence type="ECO:0000259" key="12">
    <source>
        <dbReference type="Pfam" id="PF19269"/>
    </source>
</evidence>
<dbReference type="EC" id="6.1.1.17" evidence="2"/>
<dbReference type="InterPro" id="IPR014729">
    <property type="entry name" value="Rossmann-like_a/b/a_fold"/>
</dbReference>
<dbReference type="InterPro" id="IPR008925">
    <property type="entry name" value="aa_tRNA-synth_I_cd-bd_sf"/>
</dbReference>
<evidence type="ECO:0000256" key="5">
    <source>
        <dbReference type="ARBA" id="ARBA00022840"/>
    </source>
</evidence>
<keyword evidence="14" id="KW-1185">Reference proteome</keyword>
<dbReference type="InterPro" id="IPR004527">
    <property type="entry name" value="Glu-tRNA-ligase_bac/mito"/>
</dbReference>
<evidence type="ECO:0000256" key="6">
    <source>
        <dbReference type="ARBA" id="ARBA00022917"/>
    </source>
</evidence>
<feature type="region of interest" description="Disordered" evidence="10">
    <location>
        <begin position="90"/>
        <end position="114"/>
    </location>
</feature>
<dbReference type="SUPFAM" id="SSF48163">
    <property type="entry name" value="An anticodon-binding domain of class I aminoacyl-tRNA synthetases"/>
    <property type="match status" value="1"/>
</dbReference>
<dbReference type="Pfam" id="PF00749">
    <property type="entry name" value="tRNA-synt_1c"/>
    <property type="match status" value="1"/>
</dbReference>